<feature type="region of interest" description="Disordered" evidence="1">
    <location>
        <begin position="1"/>
        <end position="38"/>
    </location>
</feature>
<accession>A0AAV9CFZ1</accession>
<dbReference type="Proteomes" id="UP001180020">
    <property type="component" value="Unassembled WGS sequence"/>
</dbReference>
<reference evidence="2" key="1">
    <citation type="journal article" date="2023" name="Nat. Commun.">
        <title>Diploid and tetraploid genomes of Acorus and the evolution of monocots.</title>
        <authorList>
            <person name="Ma L."/>
            <person name="Liu K.W."/>
            <person name="Li Z."/>
            <person name="Hsiao Y.Y."/>
            <person name="Qi Y."/>
            <person name="Fu T."/>
            <person name="Tang G.D."/>
            <person name="Zhang D."/>
            <person name="Sun W.H."/>
            <person name="Liu D.K."/>
            <person name="Li Y."/>
            <person name="Chen G.Z."/>
            <person name="Liu X.D."/>
            <person name="Liao X.Y."/>
            <person name="Jiang Y.T."/>
            <person name="Yu X."/>
            <person name="Hao Y."/>
            <person name="Huang J."/>
            <person name="Zhao X.W."/>
            <person name="Ke S."/>
            <person name="Chen Y.Y."/>
            <person name="Wu W.L."/>
            <person name="Hsu J.L."/>
            <person name="Lin Y.F."/>
            <person name="Huang M.D."/>
            <person name="Li C.Y."/>
            <person name="Huang L."/>
            <person name="Wang Z.W."/>
            <person name="Zhao X."/>
            <person name="Zhong W.Y."/>
            <person name="Peng D.H."/>
            <person name="Ahmad S."/>
            <person name="Lan S."/>
            <person name="Zhang J.S."/>
            <person name="Tsai W.C."/>
            <person name="Van de Peer Y."/>
            <person name="Liu Z.J."/>
        </authorList>
    </citation>
    <scope>NUCLEOTIDE SEQUENCE</scope>
    <source>
        <strain evidence="2">CP</strain>
    </source>
</reference>
<comment type="caution">
    <text evidence="2">The sequence shown here is derived from an EMBL/GenBank/DDBJ whole genome shotgun (WGS) entry which is preliminary data.</text>
</comment>
<evidence type="ECO:0000313" key="3">
    <source>
        <dbReference type="Proteomes" id="UP001180020"/>
    </source>
</evidence>
<keyword evidence="3" id="KW-1185">Reference proteome</keyword>
<organism evidence="2 3">
    <name type="scientific">Acorus calamus</name>
    <name type="common">Sweet flag</name>
    <dbReference type="NCBI Taxonomy" id="4465"/>
    <lineage>
        <taxon>Eukaryota</taxon>
        <taxon>Viridiplantae</taxon>
        <taxon>Streptophyta</taxon>
        <taxon>Embryophyta</taxon>
        <taxon>Tracheophyta</taxon>
        <taxon>Spermatophyta</taxon>
        <taxon>Magnoliopsida</taxon>
        <taxon>Liliopsida</taxon>
        <taxon>Acoraceae</taxon>
        <taxon>Acorus</taxon>
    </lineage>
</organism>
<sequence>MEGKEDKTTLHPHQTRGKSSGTEEKSFKRMAPSNSSQVGRVRQLILECFEML</sequence>
<protein>
    <submittedName>
        <fullName evidence="2">Uncharacterized protein</fullName>
    </submittedName>
</protein>
<evidence type="ECO:0000313" key="2">
    <source>
        <dbReference type="EMBL" id="KAK1287820.1"/>
    </source>
</evidence>
<proteinExistence type="predicted"/>
<dbReference type="EMBL" id="JAUJYO010000019">
    <property type="protein sequence ID" value="KAK1287820.1"/>
    <property type="molecule type" value="Genomic_DNA"/>
</dbReference>
<reference evidence="2" key="2">
    <citation type="submission" date="2023-06" db="EMBL/GenBank/DDBJ databases">
        <authorList>
            <person name="Ma L."/>
            <person name="Liu K.-W."/>
            <person name="Li Z."/>
            <person name="Hsiao Y.-Y."/>
            <person name="Qi Y."/>
            <person name="Fu T."/>
            <person name="Tang G."/>
            <person name="Zhang D."/>
            <person name="Sun W.-H."/>
            <person name="Liu D.-K."/>
            <person name="Li Y."/>
            <person name="Chen G.-Z."/>
            <person name="Liu X.-D."/>
            <person name="Liao X.-Y."/>
            <person name="Jiang Y.-T."/>
            <person name="Yu X."/>
            <person name="Hao Y."/>
            <person name="Huang J."/>
            <person name="Zhao X.-W."/>
            <person name="Ke S."/>
            <person name="Chen Y.-Y."/>
            <person name="Wu W.-L."/>
            <person name="Hsu J.-L."/>
            <person name="Lin Y.-F."/>
            <person name="Huang M.-D."/>
            <person name="Li C.-Y."/>
            <person name="Huang L."/>
            <person name="Wang Z.-W."/>
            <person name="Zhao X."/>
            <person name="Zhong W.-Y."/>
            <person name="Peng D.-H."/>
            <person name="Ahmad S."/>
            <person name="Lan S."/>
            <person name="Zhang J.-S."/>
            <person name="Tsai W.-C."/>
            <person name="Van De Peer Y."/>
            <person name="Liu Z.-J."/>
        </authorList>
    </citation>
    <scope>NUCLEOTIDE SEQUENCE</scope>
    <source>
        <strain evidence="2">CP</strain>
        <tissue evidence="2">Leaves</tissue>
    </source>
</reference>
<name>A0AAV9CFZ1_ACOCL</name>
<dbReference type="AlphaFoldDB" id="A0AAV9CFZ1"/>
<gene>
    <name evidence="2" type="ORF">QJS10_CPB19g00356</name>
</gene>
<evidence type="ECO:0000256" key="1">
    <source>
        <dbReference type="SAM" id="MobiDB-lite"/>
    </source>
</evidence>